<feature type="region of interest" description="Disordered" evidence="1">
    <location>
        <begin position="1"/>
        <end position="31"/>
    </location>
</feature>
<dbReference type="SMART" id="SM00231">
    <property type="entry name" value="FA58C"/>
    <property type="match status" value="1"/>
</dbReference>
<feature type="compositionally biased region" description="Low complexity" evidence="1">
    <location>
        <begin position="767"/>
        <end position="778"/>
    </location>
</feature>
<evidence type="ECO:0000313" key="3">
    <source>
        <dbReference type="EMBL" id="SCL58041.1"/>
    </source>
</evidence>
<dbReference type="Proteomes" id="UP000198937">
    <property type="component" value="Unassembled WGS sequence"/>
</dbReference>
<accession>A0A1C6UVN0</accession>
<dbReference type="Pfam" id="PF00754">
    <property type="entry name" value="F5_F8_type_C"/>
    <property type="match status" value="1"/>
</dbReference>
<keyword evidence="4" id="KW-1185">Reference proteome</keyword>
<sequence length="925" mass="93895">MTREHRRPARDDEAQASEPVPSGAPASPAWHADTGRYRRLGSALNWVGDRIAVVGADPAGVVAAVAAGLPAEPGVVTVLSRLVDHDDWSVVETVLPIAVPPGSRARVAVAGAAEKDLIARLARELTATIDAPRADLVLVPGGSLFAPDGWLRHTPDGVTSEAGRRSPQPDWESDLDGLCVEGAGADELVLLPVPAGLWAFPHRAGAPTPQHDDPAYSIPMDLTRPVLVIGRPGHPEPTVQAIGALLRRLPPGLRPHLVLAPYGSATATLVAGTALAREAGHPVQIRTGLPALTPDGLQSSLVIDHSGAVWASLGTALTLAPTGPARPTGAVRGLDGYPMVAEHVFRLTEHWVAEVTQSGLWVRPPGDETGAQVVRAHRWMFGRLRIFVGAPGQPPGHEVLPVLGALLARMPTPTRRRVELLPAQFAVAAGAGDDLSSDPTTAEAPAVQGATVLHQTPAGTGSAPQRPATLPAAGSTPPAARTGMPAGPARPPVPVAGPTGPAANPTPASGGTGTPAGPPARRQPPTPVATGRPAPAAVEPHRAAGSPVEDDPLVRPAAPGPTSPSRPVTSADPRPDAQSGTGTDPQAETALVRTTAASSTPDKPTTGAQVVPTGTPIGSITMGSDETPGRPIIGHRRRSRRRVTPVLAATAVLAVATASGYALNLTSPGPGGDAPSVGVGASQDAPVDPMLPPALPGVPGPDGVVPSSGAPVPAAATLSAGATPGAGASPEPSTSAAGSAPAPAPAPDGGERPPAAGGGVLPPGAPTAPTAPTGKASPKPAPAQPSTMPGRVNSAGRNLALSGSASASSVEVNAVWDARYAIDGNTDSRWSSSFGSDPQWLAVDLGELWQVTEVRLLWERAYATAYRVEVSTDGRNWQVVYQTGSGSGGTVRIDVPRTPARYVRMVGTARVMQGYGYSLHEFEVR</sequence>
<dbReference type="SUPFAM" id="SSF49785">
    <property type="entry name" value="Galactose-binding domain-like"/>
    <property type="match status" value="1"/>
</dbReference>
<name>A0A1C6UVN0_9ACTN</name>
<protein>
    <submittedName>
        <fullName evidence="3">F5/8 type C domain-containing protein</fullName>
    </submittedName>
</protein>
<feature type="region of interest" description="Disordered" evidence="1">
    <location>
        <begin position="455"/>
        <end position="640"/>
    </location>
</feature>
<dbReference type="STRING" id="683228.GA0070617_3700"/>
<gene>
    <name evidence="3" type="ORF">GA0070617_3700</name>
</gene>
<dbReference type="Gene3D" id="2.60.120.260">
    <property type="entry name" value="Galactose-binding domain-like"/>
    <property type="match status" value="1"/>
</dbReference>
<feature type="compositionally biased region" description="Basic and acidic residues" evidence="1">
    <location>
        <begin position="1"/>
        <end position="13"/>
    </location>
</feature>
<evidence type="ECO:0000259" key="2">
    <source>
        <dbReference type="PROSITE" id="PS50022"/>
    </source>
</evidence>
<feature type="domain" description="F5/8 type C" evidence="2">
    <location>
        <begin position="783"/>
        <end position="925"/>
    </location>
</feature>
<feature type="compositionally biased region" description="Low complexity" evidence="1">
    <location>
        <begin position="496"/>
        <end position="509"/>
    </location>
</feature>
<feature type="region of interest" description="Disordered" evidence="1">
    <location>
        <begin position="673"/>
        <end position="797"/>
    </location>
</feature>
<dbReference type="OrthoDB" id="5513218at2"/>
<reference evidence="3 4" key="1">
    <citation type="submission" date="2016-06" db="EMBL/GenBank/DDBJ databases">
        <authorList>
            <person name="Kjaerup R.B."/>
            <person name="Dalgaard T.S."/>
            <person name="Juul-Madsen H.R."/>
        </authorList>
    </citation>
    <scope>NUCLEOTIDE SEQUENCE [LARGE SCALE GENOMIC DNA]</scope>
    <source>
        <strain evidence="3 4">DSM 45577</strain>
    </source>
</reference>
<dbReference type="EMBL" id="FMIA01000002">
    <property type="protein sequence ID" value="SCL58041.1"/>
    <property type="molecule type" value="Genomic_DNA"/>
</dbReference>
<dbReference type="InterPro" id="IPR000421">
    <property type="entry name" value="FA58C"/>
</dbReference>
<dbReference type="AlphaFoldDB" id="A0A1C6UVN0"/>
<feature type="compositionally biased region" description="Low complexity" evidence="1">
    <location>
        <begin position="701"/>
        <end position="741"/>
    </location>
</feature>
<feature type="compositionally biased region" description="Pro residues" evidence="1">
    <location>
        <begin position="689"/>
        <end position="699"/>
    </location>
</feature>
<dbReference type="PROSITE" id="PS50022">
    <property type="entry name" value="FA58C_3"/>
    <property type="match status" value="1"/>
</dbReference>
<organism evidence="3 4">
    <name type="scientific">Micromonospora yangpuensis</name>
    <dbReference type="NCBI Taxonomy" id="683228"/>
    <lineage>
        <taxon>Bacteria</taxon>
        <taxon>Bacillati</taxon>
        <taxon>Actinomycetota</taxon>
        <taxon>Actinomycetes</taxon>
        <taxon>Micromonosporales</taxon>
        <taxon>Micromonosporaceae</taxon>
        <taxon>Micromonospora</taxon>
    </lineage>
</organism>
<feature type="compositionally biased region" description="Pro residues" evidence="1">
    <location>
        <begin position="516"/>
        <end position="527"/>
    </location>
</feature>
<feature type="compositionally biased region" description="Polar residues" evidence="1">
    <location>
        <begin position="595"/>
        <end position="608"/>
    </location>
</feature>
<evidence type="ECO:0000313" key="4">
    <source>
        <dbReference type="Proteomes" id="UP000198937"/>
    </source>
</evidence>
<evidence type="ECO:0000256" key="1">
    <source>
        <dbReference type="SAM" id="MobiDB-lite"/>
    </source>
</evidence>
<proteinExistence type="predicted"/>
<dbReference type="InterPro" id="IPR008979">
    <property type="entry name" value="Galactose-bd-like_sf"/>
</dbReference>
<dbReference type="RefSeq" id="WP_091439738.1">
    <property type="nucleotide sequence ID" value="NZ_BMMJ01000014.1"/>
</dbReference>